<protein>
    <submittedName>
        <fullName evidence="1">Sugar-phosphate aldolase</fullName>
    </submittedName>
</protein>
<dbReference type="EMBL" id="SMOG01000009">
    <property type="protein sequence ID" value="TDF73073.1"/>
    <property type="molecule type" value="Genomic_DNA"/>
</dbReference>
<dbReference type="Proteomes" id="UP000294588">
    <property type="component" value="Unassembled WGS sequence"/>
</dbReference>
<name>A0AC61QJ98_9BACT</name>
<evidence type="ECO:0000313" key="1">
    <source>
        <dbReference type="EMBL" id="TDF73073.1"/>
    </source>
</evidence>
<keyword evidence="2" id="KW-1185">Reference proteome</keyword>
<comment type="caution">
    <text evidence="1">The sequence shown here is derived from an EMBL/GenBank/DDBJ whole genome shotgun (WGS) entry which is preliminary data.</text>
</comment>
<sequence length="233" mass="26460">MDLKELVSLSPAIKELIDKISNISQEIMSHNWAEANAGNLSLNISQEMNELKETNSEWYLVTRTRSRYREMVQDPISSLILIQLQANQEKCYPAEAKPTSEWSSHRRLQQYFLEVGRKDRVIIHCHPSNTILLSQLPFYPNKIRINKMLAEALPELPIYLPSGVGTAFYAPPGSEALATNSLESIGDSKALIWQSHGLLCTGKDLDEALDYMEIVEKAAELAIRKLFLTQLRF</sequence>
<reference evidence="1" key="1">
    <citation type="submission" date="2019-03" db="EMBL/GenBank/DDBJ databases">
        <title>Candidatus Syntrophosphaera thermopropionivorans: a novel player in syntrophic propionate oxidation during anaerobic digestion.</title>
        <authorList>
            <person name="Dyksma S."/>
        </authorList>
    </citation>
    <scope>NUCLEOTIDE SEQUENCE</scope>
    <source>
        <strain evidence="1">W5</strain>
    </source>
</reference>
<organism evidence="1 2">
    <name type="scientific">Candidatus Syntrophosphaera thermopropionivorans</name>
    <dbReference type="NCBI Taxonomy" id="2593015"/>
    <lineage>
        <taxon>Bacteria</taxon>
        <taxon>Pseudomonadati</taxon>
        <taxon>Candidatus Cloacimonadota</taxon>
        <taxon>Candidatus Cloacimonadia</taxon>
        <taxon>Candidatus Cloacimonadales</taxon>
        <taxon>Candidatus Cloacimonadaceae</taxon>
        <taxon>Candidatus Syntrophosphaera</taxon>
    </lineage>
</organism>
<evidence type="ECO:0000313" key="2">
    <source>
        <dbReference type="Proteomes" id="UP000294588"/>
    </source>
</evidence>
<proteinExistence type="predicted"/>
<gene>
    <name evidence="1" type="ORF">E0946_04140</name>
</gene>
<accession>A0AC61QJ98</accession>